<evidence type="ECO:0000313" key="4">
    <source>
        <dbReference type="Proteomes" id="UP000515981"/>
    </source>
</evidence>
<feature type="transmembrane region" description="Helical" evidence="2">
    <location>
        <begin position="1328"/>
        <end position="1351"/>
    </location>
</feature>
<keyword evidence="2" id="KW-0472">Membrane</keyword>
<feature type="transmembrane region" description="Helical" evidence="2">
    <location>
        <begin position="1251"/>
        <end position="1276"/>
    </location>
</feature>
<organism evidence="3 4">
    <name type="scientific">Simiaoa sunii</name>
    <dbReference type="NCBI Taxonomy" id="2763672"/>
    <lineage>
        <taxon>Bacteria</taxon>
        <taxon>Bacillati</taxon>
        <taxon>Bacillota</taxon>
        <taxon>Clostridia</taxon>
        <taxon>Lachnospirales</taxon>
        <taxon>Lachnospiraceae</taxon>
        <taxon>Simiaoa</taxon>
    </lineage>
</organism>
<dbReference type="InterPro" id="IPR027463">
    <property type="entry name" value="AcrB_DN_DC_subdom"/>
</dbReference>
<feature type="transmembrane region" description="Helical" evidence="2">
    <location>
        <begin position="847"/>
        <end position="871"/>
    </location>
</feature>
<feature type="transmembrane region" description="Helical" evidence="2">
    <location>
        <begin position="1195"/>
        <end position="1213"/>
    </location>
</feature>
<dbReference type="Gene3D" id="3.30.70.1430">
    <property type="entry name" value="Multidrug efflux transporter AcrB pore domain"/>
    <property type="match status" value="2"/>
</dbReference>
<feature type="transmembrane region" description="Helical" evidence="2">
    <location>
        <begin position="1297"/>
        <end position="1316"/>
    </location>
</feature>
<feature type="transmembrane region" description="Helical" evidence="2">
    <location>
        <begin position="799"/>
        <end position="826"/>
    </location>
</feature>
<accession>A0A7G9FZY1</accession>
<evidence type="ECO:0000313" key="3">
    <source>
        <dbReference type="EMBL" id="QNM04113.1"/>
    </source>
</evidence>
<keyword evidence="4" id="KW-1185">Reference proteome</keyword>
<dbReference type="Pfam" id="PF00873">
    <property type="entry name" value="ACR_tran"/>
    <property type="match status" value="2"/>
</dbReference>
<feature type="transmembrane region" description="Helical" evidence="2">
    <location>
        <begin position="12"/>
        <end position="30"/>
    </location>
</feature>
<keyword evidence="2" id="KW-0812">Transmembrane</keyword>
<feature type="transmembrane region" description="Helical" evidence="2">
    <location>
        <begin position="662"/>
        <end position="689"/>
    </location>
</feature>
<dbReference type="GO" id="GO:0042910">
    <property type="term" value="F:xenobiotic transmembrane transporter activity"/>
    <property type="evidence" value="ECO:0007669"/>
    <property type="project" value="TreeGrafter"/>
</dbReference>
<evidence type="ECO:0000256" key="1">
    <source>
        <dbReference type="SAM" id="MobiDB-lite"/>
    </source>
</evidence>
<dbReference type="RefSeq" id="WP_249326675.1">
    <property type="nucleotide sequence ID" value="NZ_CP060633.1"/>
</dbReference>
<reference evidence="3 4" key="1">
    <citation type="submission" date="2020-08" db="EMBL/GenBank/DDBJ databases">
        <authorList>
            <person name="Liu C."/>
            <person name="Sun Q."/>
        </authorList>
    </citation>
    <scope>NUCLEOTIDE SEQUENCE [LARGE SCALE GENOMIC DNA]</scope>
    <source>
        <strain evidence="3 4">NSJ-8</strain>
    </source>
</reference>
<dbReference type="InterPro" id="IPR001036">
    <property type="entry name" value="Acrflvin-R"/>
</dbReference>
<dbReference type="SUPFAM" id="SSF82693">
    <property type="entry name" value="Multidrug efflux transporter AcrB pore domain, PN1, PN2, PC1 and PC2 subdomains"/>
    <property type="match status" value="2"/>
</dbReference>
<dbReference type="Proteomes" id="UP000515981">
    <property type="component" value="Chromosome"/>
</dbReference>
<dbReference type="Gene3D" id="3.30.2090.10">
    <property type="entry name" value="Multidrug efflux transporter AcrB TolC docking domain, DN and DC subdomains"/>
    <property type="match status" value="3"/>
</dbReference>
<feature type="region of interest" description="Disordered" evidence="1">
    <location>
        <begin position="1383"/>
        <end position="1402"/>
    </location>
</feature>
<dbReference type="Gene3D" id="3.30.70.1320">
    <property type="entry name" value="Multidrug efflux transporter AcrB pore domain like"/>
    <property type="match status" value="2"/>
</dbReference>
<feature type="transmembrane region" description="Helical" evidence="2">
    <location>
        <begin position="696"/>
        <end position="715"/>
    </location>
</feature>
<dbReference type="Gene3D" id="1.20.1640.10">
    <property type="entry name" value="Multidrug efflux transporter AcrB transmembrane domain"/>
    <property type="match status" value="3"/>
</dbReference>
<feature type="transmembrane region" description="Helical" evidence="2">
    <location>
        <begin position="1225"/>
        <end position="1245"/>
    </location>
</feature>
<dbReference type="SUPFAM" id="SSF82866">
    <property type="entry name" value="Multidrug efflux transporter AcrB transmembrane domain"/>
    <property type="match status" value="2"/>
</dbReference>
<proteinExistence type="predicted"/>
<name>A0A7G9FZY1_9FIRM</name>
<dbReference type="PRINTS" id="PR00702">
    <property type="entry name" value="ACRIFLAVINRP"/>
</dbReference>
<dbReference type="PANTHER" id="PTHR32063">
    <property type="match status" value="1"/>
</dbReference>
<dbReference type="KEGG" id="ssun:H9Q77_04820"/>
<evidence type="ECO:0000256" key="2">
    <source>
        <dbReference type="SAM" id="Phobius"/>
    </source>
</evidence>
<dbReference type="GO" id="GO:0005886">
    <property type="term" value="C:plasma membrane"/>
    <property type="evidence" value="ECO:0007669"/>
    <property type="project" value="TreeGrafter"/>
</dbReference>
<feature type="region of interest" description="Disordered" evidence="1">
    <location>
        <begin position="256"/>
        <end position="275"/>
    </location>
</feature>
<feature type="transmembrane region" description="Helical" evidence="2">
    <location>
        <begin position="767"/>
        <end position="787"/>
    </location>
</feature>
<keyword evidence="2" id="KW-1133">Transmembrane helix</keyword>
<protein>
    <submittedName>
        <fullName evidence="3">Efflux RND transporter permease subunit</fullName>
    </submittedName>
</protein>
<dbReference type="PANTHER" id="PTHR32063:SF0">
    <property type="entry name" value="SWARMING MOTILITY PROTEIN SWRC"/>
    <property type="match status" value="1"/>
</dbReference>
<feature type="transmembrane region" description="Helical" evidence="2">
    <location>
        <begin position="727"/>
        <end position="747"/>
    </location>
</feature>
<dbReference type="Gene3D" id="3.30.70.1440">
    <property type="entry name" value="Multidrug efflux transporter AcrB pore domain"/>
    <property type="match status" value="1"/>
</dbReference>
<gene>
    <name evidence="3" type="ORF">H9Q77_04820</name>
</gene>
<dbReference type="EMBL" id="CP060633">
    <property type="protein sequence ID" value="QNM04113.1"/>
    <property type="molecule type" value="Genomic_DNA"/>
</dbReference>
<sequence length="1402" mass="151677">MEKFSVKKPFTILVMVVAIIILGFVSLSGMTTDLLPKMSLPYLLVITTYPGASPEKVESSVSEPVESALGSISGVKNVYSMSYENYGIVELEFADGTDMDSAMVKVSSALDSVKSALPEECGSPNIMEISMDMMASVYLAASYEGKDIQETSRFVEDTLIPYLERQEGVTSISDIGIVENSISVDLNQDKIDALNEKILAKTNDAFADAVDQLNDAKKQLLESEQKLADSTQELVDGQKDIDDGRTKLDDAQKELDEQKEKLEDAKDSLEDQKKDTENKLATASQALDQLNALQTDLLTLQAQEESLKATITAIDGMASTKNDREIMSSGLGSLISFLQSPAASGLKSMDYATAAGTLAGLDIDIKSLGIADEAAWDALTQEQWDATLKKTADGYQSQKDMLDGYDDYVSSLNSLQVEKAGVQAAVSAAEAELKKSGVSYTDIEKAKIEAAAGFGAASAQISSGQSALNSAQTTLDSNKESLDSAQDQITEGWDSIADAKKQLADGWDQYYTSLENFEVQKAEALRNANADQLVNMQTLSQLIYAQNFAMPAGYLDDAEDNSWLLKIGSNYKSVDELSNIVLTNIEDIGDVRLCDVADITVIDNADDSYARLNGQSAVVLSVFKSSTAGTNEVSKNIAAAISELEEQYPGLSVLTLMDQGDYITMIINGVLQSMIVGAALAILILALFLKDVKPTIVVAVSIPLSVLTALILMYFTGISLNMMSLSGLALGIGMLVDNSIVVIENIYRLRSKGVGAARAAVQGTRQVAGAIIASTLTTVCVFLPMVFTAGTVRELMMPISLTIIFTLAASLLIAMTVVPAAGSTLLRNSKEKKHPFFDKVQDIYGKMLAFCLKVKVVPLVIAIGLLVYSIWAVMRMGIVMIPDMTSNQIEISVQMPEDTDKEECYKRADQVLDAMTTIDGIGDVGAMAGGDTTLVASSSGMSDSTYDQFTFLVLTENENAGKEEVNRICREIEERTADIDCELTISTGMSEMSTMMGSGLSVKVYGDDLDTLTKITQDICDLAATIPGYENISNGQEEPDQVIRLVLDKDAAMRKGLTVAQIFSELNGKMTESTDAATVTIDGEDMKIVVKDGREPLTRENLLDYNFEIQTTDDNGNTVTEDHPLSEFATLKLEDGVQSINRENQSRYMTVTATVAEGSNATLLSRELQPLIDAYELPDGYTIDTAGESDTVNQMVIQMSKVLLLGLALIYLVMVAQFQSLLSPFIVLFTVPLAFTGGLIGLLLMNEPLSVMGMMGFVVLLGTVVNNGIVFVDYANQLRMGGLERREALIATGKTRMRPILMTALTTILAMVSLLFGDDLSSQMSKGMAIVVAGGLAYATLMTLFIIPVMYDILFKRKPLQVDIGSENLDDVPDDAADYLKRKEQKELEQQEATQKDEKNPK</sequence>